<protein>
    <submittedName>
        <fullName evidence="2">Glycosyltransferase family 4 protein</fullName>
    </submittedName>
</protein>
<feature type="domain" description="Glycosyl transferase family 1" evidence="1">
    <location>
        <begin position="2"/>
        <end position="152"/>
    </location>
</feature>
<dbReference type="PANTHER" id="PTHR12526">
    <property type="entry name" value="GLYCOSYLTRANSFERASE"/>
    <property type="match status" value="1"/>
</dbReference>
<dbReference type="AlphaFoldDB" id="A0A5R8QD94"/>
<dbReference type="GO" id="GO:0016757">
    <property type="term" value="F:glycosyltransferase activity"/>
    <property type="evidence" value="ECO:0007669"/>
    <property type="project" value="InterPro"/>
</dbReference>
<sequence length="173" mass="19290">MNKFVVLTRISKDKNIDRMIQMFAELENKTNHNWTLEIYGNGPHENTCKQLITDLNMLGKINLHDAVSDIGIALNDASIYLNMANAEGFSMAMLEAMSYGVVPVMLNNTIGLNEVIENGQNGFIVKDAAEMKSVLGEVITDMERIKYLGEKAALKSKKFSMHSSINKFISLIS</sequence>
<dbReference type="Proteomes" id="UP000306912">
    <property type="component" value="Unassembled WGS sequence"/>
</dbReference>
<dbReference type="SUPFAM" id="SSF53756">
    <property type="entry name" value="UDP-Glycosyltransferase/glycogen phosphorylase"/>
    <property type="match status" value="1"/>
</dbReference>
<name>A0A5R8QD94_9FIRM</name>
<evidence type="ECO:0000313" key="2">
    <source>
        <dbReference type="EMBL" id="TLG75235.1"/>
    </source>
</evidence>
<reference evidence="2 3" key="1">
    <citation type="submission" date="2019-05" db="EMBL/GenBank/DDBJ databases">
        <title>Culicoidintestinum kansasii gen. nov., sp. nov. from the gastrointestinal tract of the biting midge, Culicoides sonorensis.</title>
        <authorList>
            <person name="Neupane S."/>
            <person name="Ghosh A."/>
            <person name="Gunther S."/>
            <person name="Martin K."/>
            <person name="Zurek L."/>
        </authorList>
    </citation>
    <scope>NUCLEOTIDE SEQUENCE [LARGE SCALE GENOMIC DNA]</scope>
    <source>
        <strain evidence="2 3">CS-1</strain>
    </source>
</reference>
<gene>
    <name evidence="2" type="ORF">FEZ08_04105</name>
</gene>
<keyword evidence="3" id="KW-1185">Reference proteome</keyword>
<accession>A0A5R8QD94</accession>
<organism evidence="2 3">
    <name type="scientific">Culicoidibacter larvae</name>
    <dbReference type="NCBI Taxonomy" id="2579976"/>
    <lineage>
        <taxon>Bacteria</taxon>
        <taxon>Bacillati</taxon>
        <taxon>Bacillota</taxon>
        <taxon>Culicoidibacteria</taxon>
        <taxon>Culicoidibacterales</taxon>
        <taxon>Culicoidibacteraceae</taxon>
        <taxon>Culicoidibacter</taxon>
    </lineage>
</organism>
<dbReference type="InterPro" id="IPR001296">
    <property type="entry name" value="Glyco_trans_1"/>
</dbReference>
<dbReference type="InParanoid" id="A0A5R8QD94"/>
<comment type="caution">
    <text evidence="2">The sequence shown here is derived from an EMBL/GenBank/DDBJ whole genome shotgun (WGS) entry which is preliminary data.</text>
</comment>
<dbReference type="OrthoDB" id="9787617at2"/>
<keyword evidence="2" id="KW-0808">Transferase</keyword>
<evidence type="ECO:0000259" key="1">
    <source>
        <dbReference type="Pfam" id="PF00534"/>
    </source>
</evidence>
<dbReference type="RefSeq" id="WP_138190456.1">
    <property type="nucleotide sequence ID" value="NZ_VBWP01000003.1"/>
</dbReference>
<proteinExistence type="predicted"/>
<dbReference type="Gene3D" id="3.40.50.2000">
    <property type="entry name" value="Glycogen Phosphorylase B"/>
    <property type="match status" value="1"/>
</dbReference>
<evidence type="ECO:0000313" key="3">
    <source>
        <dbReference type="Proteomes" id="UP000306912"/>
    </source>
</evidence>
<dbReference type="EMBL" id="VBWP01000003">
    <property type="protein sequence ID" value="TLG75235.1"/>
    <property type="molecule type" value="Genomic_DNA"/>
</dbReference>
<dbReference type="Pfam" id="PF00534">
    <property type="entry name" value="Glycos_transf_1"/>
    <property type="match status" value="1"/>
</dbReference>